<comment type="subunit">
    <text evidence="2">Interacts with ribosomal protein uL14 (rplN).</text>
</comment>
<dbReference type="SUPFAM" id="SSF81301">
    <property type="entry name" value="Nucleotidyltransferase"/>
    <property type="match status" value="1"/>
</dbReference>
<comment type="similarity">
    <text evidence="1 2">Belongs to the Iojap/RsfS family.</text>
</comment>
<dbReference type="GO" id="GO:0017148">
    <property type="term" value="P:negative regulation of translation"/>
    <property type="evidence" value="ECO:0007669"/>
    <property type="project" value="UniProtKB-UniRule"/>
</dbReference>
<reference evidence="3 4" key="1">
    <citation type="submission" date="2019-07" db="EMBL/GenBank/DDBJ databases">
        <title>Reclasification of Spiribacter aquaticus.</title>
        <authorList>
            <person name="Leon M.J."/>
            <person name="Sanchez-Porro C."/>
            <person name="Ventosa A."/>
        </authorList>
    </citation>
    <scope>NUCLEOTIDE SEQUENCE [LARGE SCALE GENOMIC DNA]</scope>
    <source>
        <strain evidence="3 4">SP30</strain>
    </source>
</reference>
<dbReference type="HAMAP" id="MF_01477">
    <property type="entry name" value="Iojap_RsfS"/>
    <property type="match status" value="1"/>
</dbReference>
<dbReference type="PANTHER" id="PTHR21043">
    <property type="entry name" value="IOJAP SUPERFAMILY ORTHOLOG"/>
    <property type="match status" value="1"/>
</dbReference>
<dbReference type="Proteomes" id="UP000316688">
    <property type="component" value="Unassembled WGS sequence"/>
</dbReference>
<organism evidence="3 4">
    <name type="scientific">Spiribacter aquaticus</name>
    <dbReference type="NCBI Taxonomy" id="1935996"/>
    <lineage>
        <taxon>Bacteria</taxon>
        <taxon>Pseudomonadati</taxon>
        <taxon>Pseudomonadota</taxon>
        <taxon>Gammaproteobacteria</taxon>
        <taxon>Chromatiales</taxon>
        <taxon>Ectothiorhodospiraceae</taxon>
        <taxon>Spiribacter</taxon>
    </lineage>
</organism>
<gene>
    <name evidence="2 3" type="primary">rsfS</name>
    <name evidence="3" type="ORF">FPL11_06900</name>
</gene>
<dbReference type="GO" id="GO:0005737">
    <property type="term" value="C:cytoplasm"/>
    <property type="evidence" value="ECO:0007669"/>
    <property type="project" value="UniProtKB-SubCell"/>
</dbReference>
<dbReference type="PANTHER" id="PTHR21043:SF0">
    <property type="entry name" value="MITOCHONDRIAL ASSEMBLY OF RIBOSOMAL LARGE SUBUNIT PROTEIN 1"/>
    <property type="match status" value="1"/>
</dbReference>
<comment type="function">
    <text evidence="2">Functions as a ribosomal silencing factor. Interacts with ribosomal protein uL14 (rplN), blocking formation of intersubunit bridge B8. Prevents association of the 30S and 50S ribosomal subunits and the formation of functional ribosomes, thus repressing translation.</text>
</comment>
<name>A0A557RGV7_9GAMM</name>
<dbReference type="Gene3D" id="3.30.460.10">
    <property type="entry name" value="Beta Polymerase, domain 2"/>
    <property type="match status" value="1"/>
</dbReference>
<keyword evidence="4" id="KW-1185">Reference proteome</keyword>
<proteinExistence type="inferred from homology"/>
<accession>A0A557RGV7</accession>
<keyword evidence="2" id="KW-0810">Translation regulation</keyword>
<evidence type="ECO:0000256" key="2">
    <source>
        <dbReference type="HAMAP-Rule" id="MF_01477"/>
    </source>
</evidence>
<keyword evidence="2" id="KW-0963">Cytoplasm</keyword>
<dbReference type="AlphaFoldDB" id="A0A557RGV7"/>
<evidence type="ECO:0000256" key="1">
    <source>
        <dbReference type="ARBA" id="ARBA00010574"/>
    </source>
</evidence>
<evidence type="ECO:0000313" key="3">
    <source>
        <dbReference type="EMBL" id="TVO64384.1"/>
    </source>
</evidence>
<comment type="caution">
    <text evidence="3">The sequence shown here is derived from an EMBL/GenBank/DDBJ whole genome shotgun (WGS) entry which is preliminary data.</text>
</comment>
<sequence length="117" mass="12972">MSEPAVQAQSLCDRVVTALDDLKAVDPRVIDVRGRTPITDFMAFATGNSRRHVRSIAEAVVDAAREQGHRPAGIEGLDDSEWVLVDLGDVVVHVMLEDVRDFYRLERIWTVGDGQEA</sequence>
<dbReference type="EMBL" id="VMKP01000003">
    <property type="protein sequence ID" value="TVO64384.1"/>
    <property type="molecule type" value="Genomic_DNA"/>
</dbReference>
<dbReference type="GO" id="GO:0090071">
    <property type="term" value="P:negative regulation of ribosome biogenesis"/>
    <property type="evidence" value="ECO:0007669"/>
    <property type="project" value="UniProtKB-UniRule"/>
</dbReference>
<dbReference type="Pfam" id="PF02410">
    <property type="entry name" value="RsfS"/>
    <property type="match status" value="1"/>
</dbReference>
<dbReference type="NCBIfam" id="TIGR00090">
    <property type="entry name" value="rsfS_iojap_ybeB"/>
    <property type="match status" value="1"/>
</dbReference>
<dbReference type="GO" id="GO:0042256">
    <property type="term" value="P:cytosolic ribosome assembly"/>
    <property type="evidence" value="ECO:0007669"/>
    <property type="project" value="UniProtKB-UniRule"/>
</dbReference>
<dbReference type="InterPro" id="IPR004394">
    <property type="entry name" value="Iojap/RsfS/C7orf30"/>
</dbReference>
<keyword evidence="2" id="KW-0678">Repressor</keyword>
<evidence type="ECO:0000313" key="4">
    <source>
        <dbReference type="Proteomes" id="UP000316688"/>
    </source>
</evidence>
<dbReference type="GO" id="GO:0043023">
    <property type="term" value="F:ribosomal large subunit binding"/>
    <property type="evidence" value="ECO:0007669"/>
    <property type="project" value="TreeGrafter"/>
</dbReference>
<protein>
    <recommendedName>
        <fullName evidence="2">Ribosomal silencing factor RsfS</fullName>
    </recommendedName>
</protein>
<dbReference type="RefSeq" id="WP_144347980.1">
    <property type="nucleotide sequence ID" value="NZ_VMKP01000003.1"/>
</dbReference>
<dbReference type="InterPro" id="IPR043519">
    <property type="entry name" value="NT_sf"/>
</dbReference>
<comment type="subcellular location">
    <subcellularLocation>
        <location evidence="2">Cytoplasm</location>
    </subcellularLocation>
</comment>